<accession>A0A6C0EMG9</accession>
<dbReference type="EMBL" id="MN738897">
    <property type="protein sequence ID" value="QHT30374.1"/>
    <property type="molecule type" value="Genomic_DNA"/>
</dbReference>
<dbReference type="InterPro" id="IPR025197">
    <property type="entry name" value="DUF4116"/>
</dbReference>
<dbReference type="Pfam" id="PF13475">
    <property type="entry name" value="DUF4116"/>
    <property type="match status" value="1"/>
</dbReference>
<protein>
    <recommendedName>
        <fullName evidence="1">DUF4116 domain-containing protein</fullName>
    </recommendedName>
</protein>
<reference evidence="2" key="1">
    <citation type="journal article" date="2020" name="Nature">
        <title>Giant virus diversity and host interactions through global metagenomics.</title>
        <authorList>
            <person name="Schulz F."/>
            <person name="Roux S."/>
            <person name="Paez-Espino D."/>
            <person name="Jungbluth S."/>
            <person name="Walsh D.A."/>
            <person name="Denef V.J."/>
            <person name="McMahon K.D."/>
            <person name="Konstantinidis K.T."/>
            <person name="Eloe-Fadrosh E.A."/>
            <person name="Kyrpides N.C."/>
            <person name="Woyke T."/>
        </authorList>
    </citation>
    <scope>NUCLEOTIDE SEQUENCE</scope>
    <source>
        <strain evidence="2">GVMAG-M-3300009149-34</strain>
    </source>
</reference>
<evidence type="ECO:0000259" key="1">
    <source>
        <dbReference type="Pfam" id="PF13475"/>
    </source>
</evidence>
<name>A0A6C0EMG9_9ZZZZ</name>
<proteinExistence type="predicted"/>
<feature type="domain" description="DUF4116" evidence="1">
    <location>
        <begin position="105"/>
        <end position="147"/>
    </location>
</feature>
<evidence type="ECO:0000313" key="2">
    <source>
        <dbReference type="EMBL" id="QHT30374.1"/>
    </source>
</evidence>
<dbReference type="AlphaFoldDB" id="A0A6C0EMG9"/>
<sequence>MHLVLTQETMGSNPIGTIRPHSKTANASGFCPGECRFESGWGHKMKYDILRHTKVCGFHRKDEVKRMVKNQREEIVVHEGRKLKVIEVIETGKSKEEYEFEQWSDEEYCLKAVESDGDALRYVKEQTEAICIKAVESYGYALRYVKEQTEAICIKAVESHGDALRYVKEQTEAICIKAVESDGYALQYVKEQTEAISLKAVKSYGDALQYVKEQTEAICIKAVESYGDALRYVKEKSIFLKILKKRLKLRVSSPI</sequence>
<organism evidence="2">
    <name type="scientific">viral metagenome</name>
    <dbReference type="NCBI Taxonomy" id="1070528"/>
    <lineage>
        <taxon>unclassified sequences</taxon>
        <taxon>metagenomes</taxon>
        <taxon>organismal metagenomes</taxon>
    </lineage>
</organism>